<accession>A0ACC0LP34</accession>
<comment type="caution">
    <text evidence="1">The sequence shown here is derived from an EMBL/GenBank/DDBJ whole genome shotgun (WGS) entry which is preliminary data.</text>
</comment>
<proteinExistence type="predicted"/>
<dbReference type="EMBL" id="CM046398">
    <property type="protein sequence ID" value="KAI8530094.1"/>
    <property type="molecule type" value="Genomic_DNA"/>
</dbReference>
<keyword evidence="2" id="KW-1185">Reference proteome</keyword>
<name>A0ACC0LP34_RHOML</name>
<sequence>MPSSPDRASSRCLVPLCCCSTPSLDAEMLCSCNYSVMVIIWSFLTVTIYFISLPGGLCQVVVRFQVITARITLYHTPLYYPSA</sequence>
<gene>
    <name evidence="1" type="ORF">RHMOL_Rhmol11G0028800</name>
</gene>
<dbReference type="Proteomes" id="UP001062846">
    <property type="component" value="Chromosome 11"/>
</dbReference>
<evidence type="ECO:0000313" key="2">
    <source>
        <dbReference type="Proteomes" id="UP001062846"/>
    </source>
</evidence>
<evidence type="ECO:0000313" key="1">
    <source>
        <dbReference type="EMBL" id="KAI8530094.1"/>
    </source>
</evidence>
<reference evidence="1" key="1">
    <citation type="submission" date="2022-02" db="EMBL/GenBank/DDBJ databases">
        <title>Plant Genome Project.</title>
        <authorList>
            <person name="Zhang R.-G."/>
        </authorList>
    </citation>
    <scope>NUCLEOTIDE SEQUENCE</scope>
    <source>
        <strain evidence="1">AT1</strain>
    </source>
</reference>
<organism evidence="1 2">
    <name type="scientific">Rhododendron molle</name>
    <name type="common">Chinese azalea</name>
    <name type="synonym">Azalea mollis</name>
    <dbReference type="NCBI Taxonomy" id="49168"/>
    <lineage>
        <taxon>Eukaryota</taxon>
        <taxon>Viridiplantae</taxon>
        <taxon>Streptophyta</taxon>
        <taxon>Embryophyta</taxon>
        <taxon>Tracheophyta</taxon>
        <taxon>Spermatophyta</taxon>
        <taxon>Magnoliopsida</taxon>
        <taxon>eudicotyledons</taxon>
        <taxon>Gunneridae</taxon>
        <taxon>Pentapetalae</taxon>
        <taxon>asterids</taxon>
        <taxon>Ericales</taxon>
        <taxon>Ericaceae</taxon>
        <taxon>Ericoideae</taxon>
        <taxon>Rhodoreae</taxon>
        <taxon>Rhododendron</taxon>
    </lineage>
</organism>
<protein>
    <submittedName>
        <fullName evidence="1">Uncharacterized protein</fullName>
    </submittedName>
</protein>